<keyword evidence="3" id="KW-1185">Reference proteome</keyword>
<gene>
    <name evidence="2" type="ORF">FTOL_07664</name>
</gene>
<evidence type="ECO:0000313" key="2">
    <source>
        <dbReference type="EMBL" id="SPJ79273.1"/>
    </source>
</evidence>
<evidence type="ECO:0000313" key="3">
    <source>
        <dbReference type="Proteomes" id="UP001187734"/>
    </source>
</evidence>
<feature type="compositionally biased region" description="Polar residues" evidence="1">
    <location>
        <begin position="1"/>
        <end position="13"/>
    </location>
</feature>
<sequence>MSSTNSNDGNSRPTADKPSAPVFGPERPPHGPASQAAADATQAAKEREDRAYRGEDPLCAAIRAGIAAGYLGPEGFSVGV</sequence>
<feature type="compositionally biased region" description="Basic and acidic residues" evidence="1">
    <location>
        <begin position="44"/>
        <end position="55"/>
    </location>
</feature>
<proteinExistence type="predicted"/>
<protein>
    <submittedName>
        <fullName evidence="2">Uncharacterized protein</fullName>
    </submittedName>
</protein>
<feature type="compositionally biased region" description="Low complexity" evidence="1">
    <location>
        <begin position="33"/>
        <end position="43"/>
    </location>
</feature>
<comment type="caution">
    <text evidence="2">The sequence shown here is derived from an EMBL/GenBank/DDBJ whole genome shotgun (WGS) entry which is preliminary data.</text>
</comment>
<accession>A0AAE8MCD8</accession>
<name>A0AAE8MCD8_9HYPO</name>
<dbReference type="EMBL" id="ONZP01000266">
    <property type="protein sequence ID" value="SPJ79273.1"/>
    <property type="molecule type" value="Genomic_DNA"/>
</dbReference>
<evidence type="ECO:0000256" key="1">
    <source>
        <dbReference type="SAM" id="MobiDB-lite"/>
    </source>
</evidence>
<feature type="region of interest" description="Disordered" evidence="1">
    <location>
        <begin position="1"/>
        <end position="55"/>
    </location>
</feature>
<dbReference type="Proteomes" id="UP001187734">
    <property type="component" value="Unassembled WGS sequence"/>
</dbReference>
<organism evidence="2 3">
    <name type="scientific">Fusarium torulosum</name>
    <dbReference type="NCBI Taxonomy" id="33205"/>
    <lineage>
        <taxon>Eukaryota</taxon>
        <taxon>Fungi</taxon>
        <taxon>Dikarya</taxon>
        <taxon>Ascomycota</taxon>
        <taxon>Pezizomycotina</taxon>
        <taxon>Sordariomycetes</taxon>
        <taxon>Hypocreomycetidae</taxon>
        <taxon>Hypocreales</taxon>
        <taxon>Nectriaceae</taxon>
        <taxon>Fusarium</taxon>
    </lineage>
</organism>
<reference evidence="2" key="1">
    <citation type="submission" date="2018-03" db="EMBL/GenBank/DDBJ databases">
        <authorList>
            <person name="Guldener U."/>
        </authorList>
    </citation>
    <scope>NUCLEOTIDE SEQUENCE</scope>
</reference>
<dbReference type="AlphaFoldDB" id="A0AAE8MCD8"/>